<keyword evidence="2" id="KW-0813">Transport</keyword>
<keyword evidence="12" id="KW-1185">Reference proteome</keyword>
<dbReference type="Pfam" id="PF00893">
    <property type="entry name" value="Multi_Drug_Res"/>
    <property type="match status" value="1"/>
</dbReference>
<feature type="transmembrane region" description="Helical" evidence="10">
    <location>
        <begin position="33"/>
        <end position="50"/>
    </location>
</feature>
<dbReference type="PANTHER" id="PTHR30561:SF0">
    <property type="entry name" value="GUANIDINIUM EXPORTER"/>
    <property type="match status" value="1"/>
</dbReference>
<dbReference type="InterPro" id="IPR000390">
    <property type="entry name" value="Small_drug/metabolite_transptr"/>
</dbReference>
<evidence type="ECO:0000313" key="12">
    <source>
        <dbReference type="Proteomes" id="UP001139451"/>
    </source>
</evidence>
<evidence type="ECO:0000256" key="7">
    <source>
        <dbReference type="ARBA" id="ARBA00038151"/>
    </source>
</evidence>
<dbReference type="SUPFAM" id="SSF103481">
    <property type="entry name" value="Multidrug resistance efflux transporter EmrE"/>
    <property type="match status" value="1"/>
</dbReference>
<evidence type="ECO:0000256" key="8">
    <source>
        <dbReference type="ARBA" id="ARBA00039168"/>
    </source>
</evidence>
<evidence type="ECO:0000256" key="4">
    <source>
        <dbReference type="ARBA" id="ARBA00022692"/>
    </source>
</evidence>
<evidence type="ECO:0000256" key="3">
    <source>
        <dbReference type="ARBA" id="ARBA00022475"/>
    </source>
</evidence>
<evidence type="ECO:0000256" key="1">
    <source>
        <dbReference type="ARBA" id="ARBA00004651"/>
    </source>
</evidence>
<dbReference type="GO" id="GO:0022857">
    <property type="term" value="F:transmembrane transporter activity"/>
    <property type="evidence" value="ECO:0007669"/>
    <property type="project" value="InterPro"/>
</dbReference>
<dbReference type="InterPro" id="IPR037185">
    <property type="entry name" value="EmrE-like"/>
</dbReference>
<dbReference type="Proteomes" id="UP001139451">
    <property type="component" value="Unassembled WGS sequence"/>
</dbReference>
<proteinExistence type="inferred from homology"/>
<keyword evidence="3" id="KW-1003">Cell membrane</keyword>
<dbReference type="InterPro" id="IPR045324">
    <property type="entry name" value="Small_multidrug_res"/>
</dbReference>
<dbReference type="AlphaFoldDB" id="A0A9X2HFV7"/>
<keyword evidence="4 9" id="KW-0812">Transmembrane</keyword>
<gene>
    <name evidence="11" type="ORF">M9978_01425</name>
</gene>
<comment type="subcellular location">
    <subcellularLocation>
        <location evidence="1 9">Cell membrane</location>
        <topology evidence="1 9">Multi-pass membrane protein</topology>
    </subcellularLocation>
</comment>
<evidence type="ECO:0000256" key="9">
    <source>
        <dbReference type="RuleBase" id="RU003942"/>
    </source>
</evidence>
<keyword evidence="5 10" id="KW-1133">Transmembrane helix</keyword>
<evidence type="ECO:0000256" key="5">
    <source>
        <dbReference type="ARBA" id="ARBA00022989"/>
    </source>
</evidence>
<keyword evidence="6 10" id="KW-0472">Membrane</keyword>
<dbReference type="GO" id="GO:1990961">
    <property type="term" value="P:xenobiotic detoxification by transmembrane export across the plasma membrane"/>
    <property type="evidence" value="ECO:0007669"/>
    <property type="project" value="UniProtKB-ARBA"/>
</dbReference>
<feature type="transmembrane region" description="Helical" evidence="10">
    <location>
        <begin position="57"/>
        <end position="78"/>
    </location>
</feature>
<organism evidence="11 12">
    <name type="scientific">Sphingomonas tagetis</name>
    <dbReference type="NCBI Taxonomy" id="2949092"/>
    <lineage>
        <taxon>Bacteria</taxon>
        <taxon>Pseudomonadati</taxon>
        <taxon>Pseudomonadota</taxon>
        <taxon>Alphaproteobacteria</taxon>
        <taxon>Sphingomonadales</taxon>
        <taxon>Sphingomonadaceae</taxon>
        <taxon>Sphingomonas</taxon>
    </lineage>
</organism>
<sequence>MAWIMLFFAGLLEIVWASAMKLSAGFTRPLASAVTLAAMLGSFALLALAMRQLPLGTAYMIWTGIGALGAFVVGIVMLGESVSAIRLIAAALILCGIALMKLASP</sequence>
<protein>
    <recommendedName>
        <fullName evidence="8">Guanidinium exporter</fullName>
    </recommendedName>
</protein>
<accession>A0A9X2HFV7</accession>
<comment type="similarity">
    <text evidence="7">Belongs to the drug/metabolite transporter (DMT) superfamily. Small multidrug resistance (SMR) (TC 2.A.7.1) family. Gdx/SugE subfamily.</text>
</comment>
<dbReference type="EMBL" id="JAMLDX010000001">
    <property type="protein sequence ID" value="MCP3729077.1"/>
    <property type="molecule type" value="Genomic_DNA"/>
</dbReference>
<dbReference type="Gene3D" id="1.10.3730.20">
    <property type="match status" value="1"/>
</dbReference>
<evidence type="ECO:0000256" key="10">
    <source>
        <dbReference type="SAM" id="Phobius"/>
    </source>
</evidence>
<reference evidence="11" key="1">
    <citation type="submission" date="2022-05" db="EMBL/GenBank/DDBJ databases">
        <title>Sphingomonas sp. strain MG17 Genome sequencing and assembly.</title>
        <authorList>
            <person name="Kim I."/>
        </authorList>
    </citation>
    <scope>NUCLEOTIDE SEQUENCE</scope>
    <source>
        <strain evidence="11">MG17</strain>
    </source>
</reference>
<comment type="caution">
    <text evidence="11">The sequence shown here is derived from an EMBL/GenBank/DDBJ whole genome shotgun (WGS) entry which is preliminary data.</text>
</comment>
<evidence type="ECO:0000256" key="6">
    <source>
        <dbReference type="ARBA" id="ARBA00023136"/>
    </source>
</evidence>
<dbReference type="GO" id="GO:0005886">
    <property type="term" value="C:plasma membrane"/>
    <property type="evidence" value="ECO:0007669"/>
    <property type="project" value="UniProtKB-SubCell"/>
</dbReference>
<evidence type="ECO:0000256" key="2">
    <source>
        <dbReference type="ARBA" id="ARBA00022448"/>
    </source>
</evidence>
<dbReference type="RefSeq" id="WP_254291065.1">
    <property type="nucleotide sequence ID" value="NZ_JAMLDX010000001.1"/>
</dbReference>
<dbReference type="PANTHER" id="PTHR30561">
    <property type="entry name" value="SMR FAMILY PROTON-DEPENDENT DRUG EFFLUX TRANSPORTER SUGE"/>
    <property type="match status" value="1"/>
</dbReference>
<name>A0A9X2HFV7_9SPHN</name>
<feature type="transmembrane region" description="Helical" evidence="10">
    <location>
        <begin position="84"/>
        <end position="103"/>
    </location>
</feature>
<evidence type="ECO:0000313" key="11">
    <source>
        <dbReference type="EMBL" id="MCP3729077.1"/>
    </source>
</evidence>
<dbReference type="FunFam" id="1.10.3730.20:FF:000001">
    <property type="entry name" value="Quaternary ammonium compound resistance transporter SugE"/>
    <property type="match status" value="1"/>
</dbReference>